<feature type="transmembrane region" description="Helical" evidence="1">
    <location>
        <begin position="28"/>
        <end position="49"/>
    </location>
</feature>
<keyword evidence="3" id="KW-1185">Reference proteome</keyword>
<feature type="transmembrane region" description="Helical" evidence="1">
    <location>
        <begin position="55"/>
        <end position="73"/>
    </location>
</feature>
<proteinExistence type="predicted"/>
<dbReference type="EMBL" id="JBBPDW010000004">
    <property type="protein sequence ID" value="KAK7553534.1"/>
    <property type="molecule type" value="Genomic_DNA"/>
</dbReference>
<comment type="caution">
    <text evidence="2">The sequence shown here is derived from an EMBL/GenBank/DDBJ whole genome shotgun (WGS) entry which is preliminary data.</text>
</comment>
<protein>
    <submittedName>
        <fullName evidence="2">Uncharacterized protein</fullName>
    </submittedName>
</protein>
<sequence>MWFRGEQTANSTIHPTKTSNSGWHHHLVLSRCAFFYLFPISFLSPIFFFSPSPCWMFYIFHFFSPVAFHHHFLQLLARRFAFSSATSLSLSHSSPNFPQ</sequence>
<accession>A0ABR1MPC4</accession>
<evidence type="ECO:0000313" key="3">
    <source>
        <dbReference type="Proteomes" id="UP001365128"/>
    </source>
</evidence>
<organism evidence="2 3">
    <name type="scientific">Phyllosticta citricarpa</name>
    <dbReference type="NCBI Taxonomy" id="55181"/>
    <lineage>
        <taxon>Eukaryota</taxon>
        <taxon>Fungi</taxon>
        <taxon>Dikarya</taxon>
        <taxon>Ascomycota</taxon>
        <taxon>Pezizomycotina</taxon>
        <taxon>Dothideomycetes</taxon>
        <taxon>Dothideomycetes incertae sedis</taxon>
        <taxon>Botryosphaeriales</taxon>
        <taxon>Phyllostictaceae</taxon>
        <taxon>Phyllosticta</taxon>
    </lineage>
</organism>
<name>A0ABR1MPC4_9PEZI</name>
<evidence type="ECO:0000313" key="2">
    <source>
        <dbReference type="EMBL" id="KAK7553534.1"/>
    </source>
</evidence>
<reference evidence="2 3" key="1">
    <citation type="submission" date="2024-04" db="EMBL/GenBank/DDBJ databases">
        <title>Phyllosticta paracitricarpa is synonymous to the EU quarantine fungus P. citricarpa based on phylogenomic analyses.</title>
        <authorList>
            <consortium name="Lawrence Berkeley National Laboratory"/>
            <person name="Van Ingen-Buijs V.A."/>
            <person name="Van Westerhoven A.C."/>
            <person name="Haridas S."/>
            <person name="Skiadas P."/>
            <person name="Martin F."/>
            <person name="Groenewald J.Z."/>
            <person name="Crous P.W."/>
            <person name="Seidl M.F."/>
        </authorList>
    </citation>
    <scope>NUCLEOTIDE SEQUENCE [LARGE SCALE GENOMIC DNA]</scope>
    <source>
        <strain evidence="2 3">CBS 122670</strain>
    </source>
</reference>
<keyword evidence="1" id="KW-0472">Membrane</keyword>
<dbReference type="Proteomes" id="UP001365128">
    <property type="component" value="Unassembled WGS sequence"/>
</dbReference>
<keyword evidence="1" id="KW-1133">Transmembrane helix</keyword>
<evidence type="ECO:0000256" key="1">
    <source>
        <dbReference type="SAM" id="Phobius"/>
    </source>
</evidence>
<keyword evidence="1" id="KW-0812">Transmembrane</keyword>
<gene>
    <name evidence="2" type="ORF">IWX46DRAFT_590379</name>
</gene>